<evidence type="ECO:0000313" key="1">
    <source>
        <dbReference type="EMBL" id="MCI4380493.1"/>
    </source>
</evidence>
<keyword evidence="2" id="KW-1185">Reference proteome</keyword>
<feature type="non-terminal residue" evidence="1">
    <location>
        <position position="1"/>
    </location>
</feature>
<comment type="caution">
    <text evidence="1">The sequence shown here is derived from an EMBL/GenBank/DDBJ whole genome shotgun (WGS) entry which is preliminary data.</text>
</comment>
<name>A0ACC5WP83_PANGG</name>
<protein>
    <submittedName>
        <fullName evidence="1">Uncharacterized protein</fullName>
    </submittedName>
</protein>
<dbReference type="Proteomes" id="UP000829447">
    <property type="component" value="Linkage Group LG8"/>
</dbReference>
<organism evidence="1 2">
    <name type="scientific">Pangasianodon gigas</name>
    <name type="common">Mekong giant catfish</name>
    <name type="synonym">Pangasius gigas</name>
    <dbReference type="NCBI Taxonomy" id="30993"/>
    <lineage>
        <taxon>Eukaryota</taxon>
        <taxon>Metazoa</taxon>
        <taxon>Chordata</taxon>
        <taxon>Craniata</taxon>
        <taxon>Vertebrata</taxon>
        <taxon>Euteleostomi</taxon>
        <taxon>Actinopterygii</taxon>
        <taxon>Neopterygii</taxon>
        <taxon>Teleostei</taxon>
        <taxon>Ostariophysi</taxon>
        <taxon>Siluriformes</taxon>
        <taxon>Pangasiidae</taxon>
        <taxon>Pangasianodon</taxon>
    </lineage>
</organism>
<evidence type="ECO:0000313" key="2">
    <source>
        <dbReference type="Proteomes" id="UP000829447"/>
    </source>
</evidence>
<reference evidence="1 2" key="1">
    <citation type="journal article" date="2022" name="bioRxiv">
        <title>An ancient truncated duplication of the anti-Mullerian hormone receptor type 2 gene is a potential conserved master sex determinant in the Pangasiidae catfish family.</title>
        <authorList>
            <person name="Wen M."/>
            <person name="Pan Q."/>
            <person name="Jouanno E."/>
            <person name="Montfort J."/>
            <person name="Zahm M."/>
            <person name="Cabau C."/>
            <person name="Klopp C."/>
            <person name="Iampietro C."/>
            <person name="Roques C."/>
            <person name="Bouchez O."/>
            <person name="Castinel A."/>
            <person name="Donnadieu C."/>
            <person name="Parrinello H."/>
            <person name="Poncet C."/>
            <person name="Belmonte E."/>
            <person name="Gautier V."/>
            <person name="Avarre J.-C."/>
            <person name="Dugue R."/>
            <person name="Gustiano R."/>
            <person name="Ha T.T.T."/>
            <person name="Campet M."/>
            <person name="Sriphairoj K."/>
            <person name="Ribolli J."/>
            <person name="de Almeida F.L."/>
            <person name="Desvignes T."/>
            <person name="Postlethwait J.H."/>
            <person name="Bucao C.F."/>
            <person name="Robinson-Rechavi M."/>
            <person name="Bobe J."/>
            <person name="Herpin A."/>
            <person name="Guiguen Y."/>
        </authorList>
    </citation>
    <scope>NUCLEOTIDE SEQUENCE [LARGE SCALE GENOMIC DNA]</scope>
    <source>
        <strain evidence="1">YG-Dec2019</strain>
    </source>
</reference>
<sequence length="215" mass="24032">TTKLKSQRSQRSQNAAYENANAEDQPRGTKERPASTCRELTLDHPHLEDGFYYVDPNHGSPFDALQVFCNFTAGGQTCVSPVQSQFVGTRRVTTGNTSQRFSEVQSDSRVEYSQLDVVQLRFLRLHSDSVTQTLVVSRSAAPLLTAADLHFLGDSGSEIRFSDAAERRNGCEVQIRFSGKGEKMNLLPIRDLRLSEAEKQQETNFRAEIGPLCFL</sequence>
<dbReference type="EMBL" id="CM040461">
    <property type="protein sequence ID" value="MCI4380493.1"/>
    <property type="molecule type" value="Genomic_DNA"/>
</dbReference>
<gene>
    <name evidence="1" type="ORF">PGIGA_G00240490</name>
</gene>
<accession>A0ACC5WP83</accession>
<proteinExistence type="predicted"/>